<sequence>MSTVKTPIHFTYIQQQFLYHRQFFQLTSLNNELFYWVLRLSV</sequence>
<proteinExistence type="predicted"/>
<reference evidence="1" key="1">
    <citation type="submission" date="2014-11" db="EMBL/GenBank/DDBJ databases">
        <authorList>
            <person name="Amaro Gonzalez C."/>
        </authorList>
    </citation>
    <scope>NUCLEOTIDE SEQUENCE</scope>
</reference>
<protein>
    <submittedName>
        <fullName evidence="1">Uncharacterized protein</fullName>
    </submittedName>
</protein>
<name>A0A0E9WYK7_ANGAN</name>
<organism evidence="1">
    <name type="scientific">Anguilla anguilla</name>
    <name type="common">European freshwater eel</name>
    <name type="synonym">Muraena anguilla</name>
    <dbReference type="NCBI Taxonomy" id="7936"/>
    <lineage>
        <taxon>Eukaryota</taxon>
        <taxon>Metazoa</taxon>
        <taxon>Chordata</taxon>
        <taxon>Craniata</taxon>
        <taxon>Vertebrata</taxon>
        <taxon>Euteleostomi</taxon>
        <taxon>Actinopterygii</taxon>
        <taxon>Neopterygii</taxon>
        <taxon>Teleostei</taxon>
        <taxon>Anguilliformes</taxon>
        <taxon>Anguillidae</taxon>
        <taxon>Anguilla</taxon>
    </lineage>
</organism>
<reference evidence="1" key="2">
    <citation type="journal article" date="2015" name="Fish Shellfish Immunol.">
        <title>Early steps in the European eel (Anguilla anguilla)-Vibrio vulnificus interaction in the gills: Role of the RtxA13 toxin.</title>
        <authorList>
            <person name="Callol A."/>
            <person name="Pajuelo D."/>
            <person name="Ebbesson L."/>
            <person name="Teles M."/>
            <person name="MacKenzie S."/>
            <person name="Amaro C."/>
        </authorList>
    </citation>
    <scope>NUCLEOTIDE SEQUENCE</scope>
</reference>
<accession>A0A0E9WYK7</accession>
<dbReference type="EMBL" id="GBXM01013316">
    <property type="protein sequence ID" value="JAH95261.1"/>
    <property type="molecule type" value="Transcribed_RNA"/>
</dbReference>
<evidence type="ECO:0000313" key="1">
    <source>
        <dbReference type="EMBL" id="JAH95261.1"/>
    </source>
</evidence>
<dbReference type="AlphaFoldDB" id="A0A0E9WYK7"/>